<keyword evidence="7" id="KW-0472">Membrane</keyword>
<dbReference type="PANTHER" id="PTHR13003">
    <property type="entry name" value="NUP107-RELATED"/>
    <property type="match status" value="1"/>
</dbReference>
<organism evidence="9 10">
    <name type="scientific">Coleophoma cylindrospora</name>
    <dbReference type="NCBI Taxonomy" id="1849047"/>
    <lineage>
        <taxon>Eukaryota</taxon>
        <taxon>Fungi</taxon>
        <taxon>Dikarya</taxon>
        <taxon>Ascomycota</taxon>
        <taxon>Pezizomycotina</taxon>
        <taxon>Leotiomycetes</taxon>
        <taxon>Helotiales</taxon>
        <taxon>Dermateaceae</taxon>
        <taxon>Coleophoma</taxon>
    </lineage>
</organism>
<keyword evidence="10" id="KW-1185">Reference proteome</keyword>
<evidence type="ECO:0000256" key="4">
    <source>
        <dbReference type="ARBA" id="ARBA00023010"/>
    </source>
</evidence>
<dbReference type="InterPro" id="IPR007252">
    <property type="entry name" value="Nup84/Nup107"/>
</dbReference>
<keyword evidence="1 7" id="KW-0813">Transport</keyword>
<feature type="region of interest" description="Disordered" evidence="8">
    <location>
        <begin position="1"/>
        <end position="81"/>
    </location>
</feature>
<keyword evidence="5 7" id="KW-0906">Nuclear pore complex</keyword>
<dbReference type="GO" id="GO:0006406">
    <property type="term" value="P:mRNA export from nucleus"/>
    <property type="evidence" value="ECO:0007669"/>
    <property type="project" value="TreeGrafter"/>
</dbReference>
<keyword evidence="4 7" id="KW-0811">Translocation</keyword>
<evidence type="ECO:0000256" key="6">
    <source>
        <dbReference type="ARBA" id="ARBA00023242"/>
    </source>
</evidence>
<evidence type="ECO:0000256" key="8">
    <source>
        <dbReference type="SAM" id="MobiDB-lite"/>
    </source>
</evidence>
<proteinExistence type="inferred from homology"/>
<dbReference type="Proteomes" id="UP000256645">
    <property type="component" value="Unassembled WGS sequence"/>
</dbReference>
<comment type="subcellular location">
    <subcellularLocation>
        <location evidence="7">Nucleus</location>
        <location evidence="7">Nuclear pore complex</location>
    </subcellularLocation>
    <subcellularLocation>
        <location evidence="7">Nucleus membrane</location>
    </subcellularLocation>
</comment>
<evidence type="ECO:0000256" key="2">
    <source>
        <dbReference type="ARBA" id="ARBA00022816"/>
    </source>
</evidence>
<gene>
    <name evidence="9" type="ORF">BP6252_09885</name>
</gene>
<sequence length="1047" mass="119560">MAPMTRSNAAQGSQSDGFLKPSRELHEGSWQMVALPSRSDRELSEEPASSFGESDLMSRDFDDDEDEGPLQYTGPEDHEDILHPLREAANRVGREVERFAEVLDGYNPQRATADSEKHEMTIDLIDHYHNIALDTLDRLREHHSAERRRKDGARWRKKMRRFNTMQDDDEMDIEEPEERNSPNPEAQTTLEDLERWEQEAQTWDLLGRLVKLRFQPPGNNHSAALSHGKVLHQYSSERDVWNSFLDSDHLALERRTVLRWLQDTADESGEDIDVLVQELQQNADRGDIIAHGWLHTKAAIKNQKRINVWPQPLDQSSPAAQQMHLNSSKTEALVTQLDPDSASRQGRKLEAQDEYFERAIWLGCYELLRRGKSASEVKEWCMERTEIWRAVSMSGLPDEASQDEEEDSTPASSALWRRMCFALARKGGGDAYERAVYGILSGDIPSVEPVCRSWDDFIFAHYNALLRTQFDHYLQARHQELAGSSQISSFGTFDAIQFHGEAQTAAARLIEGLKTDPRTMEETLQPMKMLQGVLIANTFENFVYQQGLALSKFANESGLSILIPPTRDQPEKQEVNKYIALDDHDSLRVLAHVLLIFVNLGADFGGIIRHSVIENIIVSYISFLRLAGKEELIPLYCSQLSGNRRYATLCRNLIDVTDPEQRYTQTRLMRELGLDVQHFVKMQSRYLVQDYPDNSIEYPAANKISLLEDVPIHMDDSGRRIKKDFFGEDTEGIERVDLLLIRSLEWYLLVEGLWSETFLFGTMLYKRFFKHMHLPAARVLASRVPSSMIASSKTPAILGTSQDFIALESETEEDLTEVLDGSADQKKLLKKHLLAEARSFRELEALIELLDNMETTSSMAQLINEYVHNPYSGGFVRTKTKLYREVTPKWQTAWRQQLGKAVQDTREAIAPILHGWLITSQRGLLHLRKLYREMLTAIDDDEFALLREAYLPETILAYISILKFAGYALTRQFLLECMELSTLIAAEDSDLLEPFEKSGRVQELVEAFASASKLLLTSTSGKKSASKSGTKKLKAKGWENQIWNIKL</sequence>
<dbReference type="Gene3D" id="1.20.190.50">
    <property type="match status" value="1"/>
</dbReference>
<dbReference type="PANTHER" id="PTHR13003:SF2">
    <property type="entry name" value="NUCLEAR PORE COMPLEX PROTEIN NUP107"/>
    <property type="match status" value="1"/>
</dbReference>
<feature type="region of interest" description="Disordered" evidence="8">
    <location>
        <begin position="164"/>
        <end position="188"/>
    </location>
</feature>
<evidence type="ECO:0000313" key="10">
    <source>
        <dbReference type="Proteomes" id="UP000256645"/>
    </source>
</evidence>
<dbReference type="GO" id="GO:0000973">
    <property type="term" value="P:post-transcriptional tethering of RNA polymerase II gene DNA at nuclear periphery"/>
    <property type="evidence" value="ECO:0007669"/>
    <property type="project" value="TreeGrafter"/>
</dbReference>
<keyword evidence="2" id="KW-0509">mRNA transport</keyword>
<dbReference type="FunFam" id="1.10.3450.20:FF:000003">
    <property type="entry name" value="Nuclear pore complex protein"/>
    <property type="match status" value="1"/>
</dbReference>
<keyword evidence="6 7" id="KW-0539">Nucleus</keyword>
<dbReference type="GO" id="GO:0031965">
    <property type="term" value="C:nuclear membrane"/>
    <property type="evidence" value="ECO:0007669"/>
    <property type="project" value="UniProtKB-SubCell"/>
</dbReference>
<feature type="compositionally biased region" description="Polar residues" evidence="8">
    <location>
        <begin position="1"/>
        <end position="16"/>
    </location>
</feature>
<protein>
    <recommendedName>
        <fullName evidence="7">Nuclear pore complex protein</fullName>
    </recommendedName>
</protein>
<comment type="subunit">
    <text evidence="7">Part of the nuclear pore complex (NPC).</text>
</comment>
<comment type="caution">
    <text evidence="9">The sequence shown here is derived from an EMBL/GenBank/DDBJ whole genome shotgun (WGS) entry which is preliminary data.</text>
</comment>
<evidence type="ECO:0000256" key="3">
    <source>
        <dbReference type="ARBA" id="ARBA00022927"/>
    </source>
</evidence>
<comment type="function">
    <text evidence="7">Functions as a component of the nuclear pore complex (NPC).</text>
</comment>
<dbReference type="Gene3D" id="1.10.3450.20">
    <property type="match status" value="1"/>
</dbReference>
<dbReference type="EMBL" id="PDLM01000011">
    <property type="protein sequence ID" value="RDW66250.1"/>
    <property type="molecule type" value="Genomic_DNA"/>
</dbReference>
<evidence type="ECO:0000256" key="7">
    <source>
        <dbReference type="RuleBase" id="RU365072"/>
    </source>
</evidence>
<evidence type="ECO:0000256" key="1">
    <source>
        <dbReference type="ARBA" id="ARBA00022448"/>
    </source>
</evidence>
<reference evidence="9 10" key="1">
    <citation type="journal article" date="2018" name="IMA Fungus">
        <title>IMA Genome-F 9: Draft genome sequence of Annulohypoxylon stygium, Aspergillus mulundensis, Berkeleyomyces basicola (syn. Thielaviopsis basicola), Ceratocystis smalleyi, two Cercospora beticola strains, Coleophoma cylindrospora, Fusarium fracticaudum, Phialophora cf. hyalina, and Morchella septimelata.</title>
        <authorList>
            <person name="Wingfield B.D."/>
            <person name="Bills G.F."/>
            <person name="Dong Y."/>
            <person name="Huang W."/>
            <person name="Nel W.J."/>
            <person name="Swalarsk-Parry B.S."/>
            <person name="Vaghefi N."/>
            <person name="Wilken P.M."/>
            <person name="An Z."/>
            <person name="de Beer Z.W."/>
            <person name="De Vos L."/>
            <person name="Chen L."/>
            <person name="Duong T.A."/>
            <person name="Gao Y."/>
            <person name="Hammerbacher A."/>
            <person name="Kikkert J.R."/>
            <person name="Li Y."/>
            <person name="Li H."/>
            <person name="Li K."/>
            <person name="Li Q."/>
            <person name="Liu X."/>
            <person name="Ma X."/>
            <person name="Naidoo K."/>
            <person name="Pethybridge S.J."/>
            <person name="Sun J."/>
            <person name="Steenkamp E.T."/>
            <person name="van der Nest M.A."/>
            <person name="van Wyk S."/>
            <person name="Wingfield M.J."/>
            <person name="Xiong C."/>
            <person name="Yue Q."/>
            <person name="Zhang X."/>
        </authorList>
    </citation>
    <scope>NUCLEOTIDE SEQUENCE [LARGE SCALE GENOMIC DNA]</scope>
    <source>
        <strain evidence="9 10">BP6252</strain>
    </source>
</reference>
<dbReference type="Pfam" id="PF04121">
    <property type="entry name" value="Nup84_Nup100"/>
    <property type="match status" value="1"/>
</dbReference>
<feature type="compositionally biased region" description="Acidic residues" evidence="8">
    <location>
        <begin position="166"/>
        <end position="177"/>
    </location>
</feature>
<dbReference type="GO" id="GO:0006606">
    <property type="term" value="P:protein import into nucleus"/>
    <property type="evidence" value="ECO:0007669"/>
    <property type="project" value="TreeGrafter"/>
</dbReference>
<evidence type="ECO:0000256" key="5">
    <source>
        <dbReference type="ARBA" id="ARBA00023132"/>
    </source>
</evidence>
<evidence type="ECO:0000313" key="9">
    <source>
        <dbReference type="EMBL" id="RDW66250.1"/>
    </source>
</evidence>
<accession>A0A3D8QX22</accession>
<dbReference type="STRING" id="1849047.A0A3D8QX22"/>
<dbReference type="OrthoDB" id="3098at2759"/>
<comment type="similarity">
    <text evidence="7">Belongs to the nucleoporin Nup84/Nup107 family.</text>
</comment>
<keyword evidence="3" id="KW-0653">Protein transport</keyword>
<name>A0A3D8QX22_9HELO</name>
<dbReference type="GO" id="GO:0017056">
    <property type="term" value="F:structural constituent of nuclear pore"/>
    <property type="evidence" value="ECO:0007669"/>
    <property type="project" value="UniProtKB-UniRule"/>
</dbReference>
<dbReference type="GO" id="GO:0031080">
    <property type="term" value="C:nuclear pore outer ring"/>
    <property type="evidence" value="ECO:0007669"/>
    <property type="project" value="TreeGrafter"/>
</dbReference>
<dbReference type="AlphaFoldDB" id="A0A3D8QX22"/>